<keyword evidence="2" id="KW-1185">Reference proteome</keyword>
<proteinExistence type="predicted"/>
<dbReference type="AlphaFoldDB" id="A0AAE1PCL7"/>
<evidence type="ECO:0000313" key="1">
    <source>
        <dbReference type="EMBL" id="KAK4304977.1"/>
    </source>
</evidence>
<gene>
    <name evidence="1" type="ORF">Pmani_023120</name>
</gene>
<sequence>MLTSLSFLLNYSYPSYLSHIPTSLLYTSVIRPFVLATRRLQTPYVSRCLCPTLARENRPPLIPPTATSRKNIQV</sequence>
<comment type="caution">
    <text evidence="1">The sequence shown here is derived from an EMBL/GenBank/DDBJ whole genome shotgun (WGS) entry which is preliminary data.</text>
</comment>
<organism evidence="1 2">
    <name type="scientific">Petrolisthes manimaculis</name>
    <dbReference type="NCBI Taxonomy" id="1843537"/>
    <lineage>
        <taxon>Eukaryota</taxon>
        <taxon>Metazoa</taxon>
        <taxon>Ecdysozoa</taxon>
        <taxon>Arthropoda</taxon>
        <taxon>Crustacea</taxon>
        <taxon>Multicrustacea</taxon>
        <taxon>Malacostraca</taxon>
        <taxon>Eumalacostraca</taxon>
        <taxon>Eucarida</taxon>
        <taxon>Decapoda</taxon>
        <taxon>Pleocyemata</taxon>
        <taxon>Anomura</taxon>
        <taxon>Galatheoidea</taxon>
        <taxon>Porcellanidae</taxon>
        <taxon>Petrolisthes</taxon>
    </lineage>
</organism>
<reference evidence="1" key="1">
    <citation type="submission" date="2023-11" db="EMBL/GenBank/DDBJ databases">
        <title>Genome assemblies of two species of porcelain crab, Petrolisthes cinctipes and Petrolisthes manimaculis (Anomura: Porcellanidae).</title>
        <authorList>
            <person name="Angst P."/>
        </authorList>
    </citation>
    <scope>NUCLEOTIDE SEQUENCE</scope>
    <source>
        <strain evidence="1">PB745_02</strain>
        <tissue evidence="1">Gill</tissue>
    </source>
</reference>
<dbReference type="Proteomes" id="UP001292094">
    <property type="component" value="Unassembled WGS sequence"/>
</dbReference>
<protein>
    <submittedName>
        <fullName evidence="1">Uncharacterized protein</fullName>
    </submittedName>
</protein>
<accession>A0AAE1PCL7</accession>
<dbReference type="EMBL" id="JAWZYT010002353">
    <property type="protein sequence ID" value="KAK4304977.1"/>
    <property type="molecule type" value="Genomic_DNA"/>
</dbReference>
<name>A0AAE1PCL7_9EUCA</name>
<evidence type="ECO:0000313" key="2">
    <source>
        <dbReference type="Proteomes" id="UP001292094"/>
    </source>
</evidence>